<dbReference type="InterPro" id="IPR011008">
    <property type="entry name" value="Dimeric_a/b-barrel"/>
</dbReference>
<evidence type="ECO:0000313" key="3">
    <source>
        <dbReference type="Proteomes" id="UP000033393"/>
    </source>
</evidence>
<dbReference type="GO" id="GO:0016491">
    <property type="term" value="F:oxidoreductase activity"/>
    <property type="evidence" value="ECO:0007669"/>
    <property type="project" value="InterPro"/>
</dbReference>
<dbReference type="SUPFAM" id="SSF54909">
    <property type="entry name" value="Dimeric alpha+beta barrel"/>
    <property type="match status" value="1"/>
</dbReference>
<proteinExistence type="predicted"/>
<feature type="domain" description="EthD" evidence="1">
    <location>
        <begin position="10"/>
        <end position="82"/>
    </location>
</feature>
<keyword evidence="3" id="KW-1185">Reference proteome</keyword>
<dbReference type="EMBL" id="JYJG01000083">
    <property type="protein sequence ID" value="KJK49479.1"/>
    <property type="molecule type" value="Genomic_DNA"/>
</dbReference>
<dbReference type="InterPro" id="IPR009799">
    <property type="entry name" value="EthD_dom"/>
</dbReference>
<dbReference type="eggNOG" id="ENOG5033HK3">
    <property type="taxonomic scope" value="Bacteria"/>
</dbReference>
<dbReference type="Proteomes" id="UP000033393">
    <property type="component" value="Unassembled WGS sequence"/>
</dbReference>
<dbReference type="RefSeq" id="WP_045311877.1">
    <property type="nucleotide sequence ID" value="NZ_JYJG01000083.1"/>
</dbReference>
<dbReference type="Pfam" id="PF07110">
    <property type="entry name" value="EthD"/>
    <property type="match status" value="1"/>
</dbReference>
<accession>A0A0F0H1A1</accession>
<dbReference type="NCBIfam" id="TIGR02118">
    <property type="entry name" value="EthD family reductase"/>
    <property type="match status" value="1"/>
</dbReference>
<dbReference type="Gene3D" id="3.30.70.100">
    <property type="match status" value="1"/>
</dbReference>
<gene>
    <name evidence="2" type="ORF">UK23_13765</name>
</gene>
<name>A0A0F0H1A1_LENAE</name>
<evidence type="ECO:0000313" key="2">
    <source>
        <dbReference type="EMBL" id="KJK49479.1"/>
    </source>
</evidence>
<reference evidence="2 3" key="1">
    <citation type="submission" date="2015-02" db="EMBL/GenBank/DDBJ databases">
        <authorList>
            <person name="Ju K.-S."/>
            <person name="Doroghazi J.R."/>
            <person name="Metcalf W."/>
        </authorList>
    </citation>
    <scope>NUCLEOTIDE SEQUENCE [LARGE SCALE GENOMIC DNA]</scope>
    <source>
        <strain evidence="2 3">NRRL B-16140</strain>
    </source>
</reference>
<organism evidence="2 3">
    <name type="scientific">Lentzea aerocolonigenes</name>
    <name type="common">Lechevalieria aerocolonigenes</name>
    <name type="synonym">Saccharothrix aerocolonigenes</name>
    <dbReference type="NCBI Taxonomy" id="68170"/>
    <lineage>
        <taxon>Bacteria</taxon>
        <taxon>Bacillati</taxon>
        <taxon>Actinomycetota</taxon>
        <taxon>Actinomycetes</taxon>
        <taxon>Pseudonocardiales</taxon>
        <taxon>Pseudonocardiaceae</taxon>
        <taxon>Lentzea</taxon>
    </lineage>
</organism>
<dbReference type="OrthoDB" id="5294870at2"/>
<evidence type="ECO:0000259" key="1">
    <source>
        <dbReference type="Pfam" id="PF07110"/>
    </source>
</evidence>
<dbReference type="AlphaFoldDB" id="A0A0F0H1A1"/>
<dbReference type="PATRIC" id="fig|68170.10.peg.2701"/>
<protein>
    <submittedName>
        <fullName evidence="2">Ethyl tert-butyl ether degradation protein EthD</fullName>
    </submittedName>
</protein>
<dbReference type="STRING" id="68170.GCA_000974445_04396"/>
<sequence>MIKYIALYKKPANPEDFDEKYFGTHMPIADSVPGLVRAEVAKVQRVFLAGFLGDTEPYMIAELYFDSAESMKAAFKTPEWASSGANLTEIGGMELVAMFSAEVIDSGEVA</sequence>
<comment type="caution">
    <text evidence="2">The sequence shown here is derived from an EMBL/GenBank/DDBJ whole genome shotgun (WGS) entry which is preliminary data.</text>
</comment>